<dbReference type="InterPro" id="IPR010285">
    <property type="entry name" value="DNA_helicase_pif1-like_DEAD"/>
</dbReference>
<dbReference type="SUPFAM" id="SSF52540">
    <property type="entry name" value="P-loop containing nucleoside triphosphate hydrolases"/>
    <property type="match status" value="2"/>
</dbReference>
<dbReference type="EC" id="5.6.2.3" evidence="1"/>
<keyword evidence="1" id="KW-0233">DNA recombination</keyword>
<evidence type="ECO:0000259" key="2">
    <source>
        <dbReference type="Pfam" id="PF05970"/>
    </source>
</evidence>
<dbReference type="GO" id="GO:0005524">
    <property type="term" value="F:ATP binding"/>
    <property type="evidence" value="ECO:0007669"/>
    <property type="project" value="UniProtKB-KW"/>
</dbReference>
<dbReference type="GO" id="GO:0006281">
    <property type="term" value="P:DNA repair"/>
    <property type="evidence" value="ECO:0007669"/>
    <property type="project" value="UniProtKB-KW"/>
</dbReference>
<keyword evidence="1" id="KW-0547">Nucleotide-binding</keyword>
<keyword evidence="1" id="KW-0234">DNA repair</keyword>
<dbReference type="AlphaFoldDB" id="A0AAE1HSE9"/>
<reference evidence="3" key="1">
    <citation type="submission" date="2021-07" db="EMBL/GenBank/DDBJ databases">
        <authorList>
            <person name="Catto M.A."/>
            <person name="Jacobson A."/>
            <person name="Kennedy G."/>
            <person name="Labadie P."/>
            <person name="Hunt B.G."/>
            <person name="Srinivasan R."/>
        </authorList>
    </citation>
    <scope>NUCLEOTIDE SEQUENCE</scope>
    <source>
        <strain evidence="3">PL_HMW_Pooled</strain>
        <tissue evidence="3">Head</tissue>
    </source>
</reference>
<comment type="cofactor">
    <cofactor evidence="1">
        <name>Mg(2+)</name>
        <dbReference type="ChEBI" id="CHEBI:18420"/>
    </cofactor>
</comment>
<dbReference type="GO" id="GO:0016787">
    <property type="term" value="F:hydrolase activity"/>
    <property type="evidence" value="ECO:0007669"/>
    <property type="project" value="UniProtKB-KW"/>
</dbReference>
<reference evidence="3" key="2">
    <citation type="journal article" date="2023" name="BMC Genomics">
        <title>Pest status, molecular evolution, and epigenetic factors derived from the genome assembly of Frankliniella fusca, a thysanopteran phytovirus vector.</title>
        <authorList>
            <person name="Catto M.A."/>
            <person name="Labadie P.E."/>
            <person name="Jacobson A.L."/>
            <person name="Kennedy G.G."/>
            <person name="Srinivasan R."/>
            <person name="Hunt B.G."/>
        </authorList>
    </citation>
    <scope>NUCLEOTIDE SEQUENCE</scope>
    <source>
        <strain evidence="3">PL_HMW_Pooled</strain>
    </source>
</reference>
<keyword evidence="1 3" id="KW-0347">Helicase</keyword>
<dbReference type="PANTHER" id="PTHR47642">
    <property type="entry name" value="ATP-DEPENDENT DNA HELICASE"/>
    <property type="match status" value="1"/>
</dbReference>
<name>A0AAE1HSE9_9NEOP</name>
<sequence length="953" mass="108446">MGGSDSNPKYKIKDFWFRIEYQHRGSPHLHGLLWLQDAPDVSNIVNASQEEMTKVVQYFDKLISTIHPNINEAPVPTHPCRKKLSEVVNFEEDLAQLLNRVQRHTVCTPGYCLKKENPPTCRFNFPAPMQESSDLDLTDKNNIKLVTARNDSRLNKYNAYMITTWRGNLDVSPVLSMKALINYLAKYVSKSETRSQKLINLMKAIISDSDQNKPARHAIQRMFIRTCSERDYSAQETCHILMGLKLYSRGDRKLLSINFNEGVQSQQIKKDGTPKTLSLLDQYKQRKGKDKEMLCLWNMVKFHKVTNPDKFNIIMVYPSVKLKTSKQDNEAFYKQQYLLFVPWRNEETLQGDKSWEEVYNNNLPLIKHSQDNIMCMSGEPDEDNEYDDYEQEVLAREQWMAVSNMRPNQETQEVLLGFRQIDLDKDWHSATAKYEDLGGIPYLQRFLNNAKQDSPKNTKTNQQCQFALTTEQLKIVELAQLQLLNLKSQNKLPVPSKNLKIPKKVIVQGKAGTGKSVIVSEIVRLVEAELGQGSIVVMGPTGVSAVNVSGCTIQSKLKINSRDKKNETDELIPLKGQAAHEFTQAFENVKFVICDEFSIIGCSLLSKVDKRLRQAAGNFDEDFGGMNIYFFGDIKQLSPVADCASYSTNRQSVQTIRGKQMYDDMDATFILTKIHRQNDAKFLQALNNISEGKVTIEDYNLLSTRFTYVLSSHEREQFRNALHLYPILHQVHRYNKDCLETLQNMETKEPVPVACVTAKHSNTAASKGTISNAGGLEPVLHLAEGAKIMLRINLWTEKGLVNGAMGEIEEIIYNENAHSSHDPPLVLICKFPSYKGPYLDPIKKTVPIIPLTRSWMDANGVTCSREQFPITLASSTTIHKSQGLTLTNAFVDIGEKEMSPGLTYVAFSRVKSLSGLNLAPFNYKRFKSLSKSLAIHRRLAWEQHLQNIQLDTF</sequence>
<dbReference type="Gene3D" id="3.40.50.300">
    <property type="entry name" value="P-loop containing nucleotide triphosphate hydrolases"/>
    <property type="match status" value="2"/>
</dbReference>
<evidence type="ECO:0000313" key="4">
    <source>
        <dbReference type="Proteomes" id="UP001219518"/>
    </source>
</evidence>
<keyword evidence="1" id="KW-0378">Hydrolase</keyword>
<dbReference type="CDD" id="cd18809">
    <property type="entry name" value="SF1_C_RecD"/>
    <property type="match status" value="1"/>
</dbReference>
<evidence type="ECO:0000313" key="3">
    <source>
        <dbReference type="EMBL" id="KAK3926567.1"/>
    </source>
</evidence>
<keyword evidence="1" id="KW-0067">ATP-binding</keyword>
<dbReference type="PANTHER" id="PTHR47642:SF5">
    <property type="entry name" value="ATP-DEPENDENT DNA HELICASE"/>
    <property type="match status" value="1"/>
</dbReference>
<dbReference type="GO" id="GO:0006310">
    <property type="term" value="P:DNA recombination"/>
    <property type="evidence" value="ECO:0007669"/>
    <property type="project" value="UniProtKB-KW"/>
</dbReference>
<comment type="catalytic activity">
    <reaction evidence="1">
        <text>ATP + H2O = ADP + phosphate + H(+)</text>
        <dbReference type="Rhea" id="RHEA:13065"/>
        <dbReference type="ChEBI" id="CHEBI:15377"/>
        <dbReference type="ChEBI" id="CHEBI:15378"/>
        <dbReference type="ChEBI" id="CHEBI:30616"/>
        <dbReference type="ChEBI" id="CHEBI:43474"/>
        <dbReference type="ChEBI" id="CHEBI:456216"/>
        <dbReference type="EC" id="5.6.2.3"/>
    </reaction>
</comment>
<accession>A0AAE1HSE9</accession>
<dbReference type="GO" id="GO:0000723">
    <property type="term" value="P:telomere maintenance"/>
    <property type="evidence" value="ECO:0007669"/>
    <property type="project" value="InterPro"/>
</dbReference>
<feature type="domain" description="DNA helicase Pif1-like DEAD-box helicase" evidence="2">
    <location>
        <begin position="501"/>
        <end position="695"/>
    </location>
</feature>
<dbReference type="InterPro" id="IPR051055">
    <property type="entry name" value="PIF1_helicase"/>
</dbReference>
<protein>
    <recommendedName>
        <fullName evidence="1">ATP-dependent DNA helicase</fullName>
        <ecNumber evidence="1">5.6.2.3</ecNumber>
    </recommendedName>
</protein>
<evidence type="ECO:0000256" key="1">
    <source>
        <dbReference type="RuleBase" id="RU363044"/>
    </source>
</evidence>
<proteinExistence type="inferred from homology"/>
<dbReference type="Pfam" id="PF05970">
    <property type="entry name" value="PIF1"/>
    <property type="match status" value="1"/>
</dbReference>
<comment type="similarity">
    <text evidence="1">Belongs to the helicase family.</text>
</comment>
<gene>
    <name evidence="3" type="ORF">KUF71_014903</name>
</gene>
<dbReference type="EMBL" id="JAHWGI010001267">
    <property type="protein sequence ID" value="KAK3926567.1"/>
    <property type="molecule type" value="Genomic_DNA"/>
</dbReference>
<dbReference type="GO" id="GO:0043139">
    <property type="term" value="F:5'-3' DNA helicase activity"/>
    <property type="evidence" value="ECO:0007669"/>
    <property type="project" value="UniProtKB-EC"/>
</dbReference>
<dbReference type="InterPro" id="IPR027417">
    <property type="entry name" value="P-loop_NTPase"/>
</dbReference>
<keyword evidence="1" id="KW-0227">DNA damage</keyword>
<dbReference type="Proteomes" id="UP001219518">
    <property type="component" value="Unassembled WGS sequence"/>
</dbReference>
<comment type="caution">
    <text evidence="3">The sequence shown here is derived from an EMBL/GenBank/DDBJ whole genome shotgun (WGS) entry which is preliminary data.</text>
</comment>
<keyword evidence="4" id="KW-1185">Reference proteome</keyword>
<organism evidence="3 4">
    <name type="scientific">Frankliniella fusca</name>
    <dbReference type="NCBI Taxonomy" id="407009"/>
    <lineage>
        <taxon>Eukaryota</taxon>
        <taxon>Metazoa</taxon>
        <taxon>Ecdysozoa</taxon>
        <taxon>Arthropoda</taxon>
        <taxon>Hexapoda</taxon>
        <taxon>Insecta</taxon>
        <taxon>Pterygota</taxon>
        <taxon>Neoptera</taxon>
        <taxon>Paraneoptera</taxon>
        <taxon>Thysanoptera</taxon>
        <taxon>Terebrantia</taxon>
        <taxon>Thripoidea</taxon>
        <taxon>Thripidae</taxon>
        <taxon>Frankliniella</taxon>
    </lineage>
</organism>